<dbReference type="SUPFAM" id="SSF53254">
    <property type="entry name" value="Phosphoglycerate mutase-like"/>
    <property type="match status" value="1"/>
</dbReference>
<dbReference type="PANTHER" id="PTHR20963:SF42">
    <property type="entry name" value="PHOSPHOGLYCERATE MUTASE-LIKE PROTEIN"/>
    <property type="match status" value="1"/>
</dbReference>
<keyword evidence="5" id="KW-1185">Reference proteome</keyword>
<comment type="caution">
    <text evidence="4">The sequence shown here is derived from an EMBL/GenBank/DDBJ whole genome shotgun (WGS) entry which is preliminary data.</text>
</comment>
<feature type="region of interest" description="Disordered" evidence="2">
    <location>
        <begin position="628"/>
        <end position="649"/>
    </location>
</feature>
<sequence length="649" mass="71398">MSSQDVERGRRDDGEYKPYTVHDADAEGTQETEALLATQSGITEKARDASPNRTSCLVQRRFSTVHLAIAFIGGILGCGIAQYAFCNPSCISSSSVTAQGVANALVPPWVGSTTRHHYPPPSPTNVNPTLFPSDVGYPGGIKTGAEAAIVATAPQYPLHTGAAHLVVPQALTALPHKALPSAAPPGGNTTHAKRPFDLLRKWGNLSPWYSVQRKAFGLDSGPEAPETCRITGLHLLHRHGARYPTAFTTFGGPANFSSRLRAASKNWNATGSLGFLNEWTYKLGEELLTPFGRQQLFDLGVSMRMKYGYLLENFTETNTIPVFRTESQDRMLHSALNFAYGFFGVPLEGRYEQSITIEADGFNNTLAPYTTCPNSHISSKSDRSRWYLQQWSSVYLREALPRIQQELQGFKLTYEDVYTLQQMCAYETVALGYSRFCELFTEDEWDGFDYALDLLFWYNSAFGSPIARSLGVGYVQELVARLTKTPIPVHNTSTNATLNDNPLTFPLNQSLYVDATHEVVVLHVLTALNLSTLASGGPLPADHIPRNHPFKVSELAPFATNVQFQLLECTSTPGQQIRVIVNDGVVPLTGVRGCPEQRDGMCPVDAFVASQKELIGETDWRWGCHGDWEVPEGPEWSTTTGEPPKQKDA</sequence>
<dbReference type="InterPro" id="IPR029033">
    <property type="entry name" value="His_PPase_superfam"/>
</dbReference>
<name>A0ABR3IWM5_9AGAR</name>
<evidence type="ECO:0000313" key="5">
    <source>
        <dbReference type="Proteomes" id="UP001556367"/>
    </source>
</evidence>
<dbReference type="Pfam" id="PF00328">
    <property type="entry name" value="His_Phos_2"/>
    <property type="match status" value="1"/>
</dbReference>
<feature type="transmembrane region" description="Helical" evidence="3">
    <location>
        <begin position="65"/>
        <end position="85"/>
    </location>
</feature>
<reference evidence="5" key="1">
    <citation type="submission" date="2024-06" db="EMBL/GenBank/DDBJ databases">
        <title>Multi-omics analyses provide insights into the biosynthesis of the anticancer antibiotic pleurotin in Hohenbuehelia grisea.</title>
        <authorList>
            <person name="Weaver J.A."/>
            <person name="Alberti F."/>
        </authorList>
    </citation>
    <scope>NUCLEOTIDE SEQUENCE [LARGE SCALE GENOMIC DNA]</scope>
    <source>
        <strain evidence="5">T-177</strain>
    </source>
</reference>
<dbReference type="PROSITE" id="PS00616">
    <property type="entry name" value="HIS_ACID_PHOSPHAT_1"/>
    <property type="match status" value="1"/>
</dbReference>
<dbReference type="Gene3D" id="3.40.50.1240">
    <property type="entry name" value="Phosphoglycerate mutase-like"/>
    <property type="match status" value="1"/>
</dbReference>
<dbReference type="PANTHER" id="PTHR20963">
    <property type="entry name" value="MULTIPLE INOSITOL POLYPHOSPHATE PHOSPHATASE-RELATED"/>
    <property type="match status" value="1"/>
</dbReference>
<keyword evidence="3" id="KW-0472">Membrane</keyword>
<proteinExistence type="predicted"/>
<gene>
    <name evidence="4" type="ORF">HGRIS_013744</name>
</gene>
<organism evidence="4 5">
    <name type="scientific">Hohenbuehelia grisea</name>
    <dbReference type="NCBI Taxonomy" id="104357"/>
    <lineage>
        <taxon>Eukaryota</taxon>
        <taxon>Fungi</taxon>
        <taxon>Dikarya</taxon>
        <taxon>Basidiomycota</taxon>
        <taxon>Agaricomycotina</taxon>
        <taxon>Agaricomycetes</taxon>
        <taxon>Agaricomycetidae</taxon>
        <taxon>Agaricales</taxon>
        <taxon>Pleurotineae</taxon>
        <taxon>Pleurotaceae</taxon>
        <taxon>Hohenbuehelia</taxon>
    </lineage>
</organism>
<keyword evidence="3" id="KW-0812">Transmembrane</keyword>
<evidence type="ECO:0000313" key="4">
    <source>
        <dbReference type="EMBL" id="KAL0947657.1"/>
    </source>
</evidence>
<dbReference type="EMBL" id="JASNQZ010000015">
    <property type="protein sequence ID" value="KAL0947657.1"/>
    <property type="molecule type" value="Genomic_DNA"/>
</dbReference>
<feature type="region of interest" description="Disordered" evidence="2">
    <location>
        <begin position="1"/>
        <end position="30"/>
    </location>
</feature>
<feature type="compositionally biased region" description="Basic and acidic residues" evidence="2">
    <location>
        <begin position="1"/>
        <end position="25"/>
    </location>
</feature>
<evidence type="ECO:0000256" key="2">
    <source>
        <dbReference type="SAM" id="MobiDB-lite"/>
    </source>
</evidence>
<keyword evidence="3" id="KW-1133">Transmembrane helix</keyword>
<dbReference type="CDD" id="cd07061">
    <property type="entry name" value="HP_HAP_like"/>
    <property type="match status" value="1"/>
</dbReference>
<dbReference type="InterPro" id="IPR000560">
    <property type="entry name" value="His_Pase_clade-2"/>
</dbReference>
<evidence type="ECO:0000256" key="1">
    <source>
        <dbReference type="ARBA" id="ARBA00022801"/>
    </source>
</evidence>
<accession>A0ABR3IWM5</accession>
<evidence type="ECO:0008006" key="6">
    <source>
        <dbReference type="Google" id="ProtNLM"/>
    </source>
</evidence>
<dbReference type="InterPro" id="IPR033379">
    <property type="entry name" value="Acid_Pase_AS"/>
</dbReference>
<keyword evidence="1" id="KW-0378">Hydrolase</keyword>
<evidence type="ECO:0000256" key="3">
    <source>
        <dbReference type="SAM" id="Phobius"/>
    </source>
</evidence>
<dbReference type="Proteomes" id="UP001556367">
    <property type="component" value="Unassembled WGS sequence"/>
</dbReference>
<protein>
    <recommendedName>
        <fullName evidence="6">Phosphoglycerate mutase-like protein</fullName>
    </recommendedName>
</protein>